<keyword evidence="6" id="KW-0560">Oxidoreductase</keyword>
<evidence type="ECO:0000256" key="5">
    <source>
        <dbReference type="ARBA" id="ARBA00076740"/>
    </source>
</evidence>
<feature type="domain" description="Fe2OG dioxygenase" evidence="7">
    <location>
        <begin position="166"/>
        <end position="265"/>
    </location>
</feature>
<dbReference type="Pfam" id="PF14226">
    <property type="entry name" value="DIOX_N"/>
    <property type="match status" value="1"/>
</dbReference>
<evidence type="ECO:0000256" key="4">
    <source>
        <dbReference type="ARBA" id="ARBA00074102"/>
    </source>
</evidence>
<comment type="caution">
    <text evidence="8">The sequence shown here is derived from an EMBL/GenBank/DDBJ whole genome shotgun (WGS) entry which is preliminary data.</text>
</comment>
<dbReference type="Pfam" id="PF03171">
    <property type="entry name" value="2OG-FeII_Oxy"/>
    <property type="match status" value="1"/>
</dbReference>
<protein>
    <recommendedName>
        <fullName evidence="4">2-oxoglutarate-dependent dioxygenase DAO</fullName>
    </recommendedName>
    <alternativeName>
        <fullName evidence="5">Protein DIOXYGENASE FOR AUXIN OXIDATION</fullName>
    </alternativeName>
</protein>
<reference evidence="8 9" key="1">
    <citation type="submission" date="2020-10" db="EMBL/GenBank/DDBJ databases">
        <title>The Coptis chinensis genome and diversification of protoberbering-type alkaloids.</title>
        <authorList>
            <person name="Wang B."/>
            <person name="Shu S."/>
            <person name="Song C."/>
            <person name="Liu Y."/>
        </authorList>
    </citation>
    <scope>NUCLEOTIDE SEQUENCE [LARGE SCALE GENOMIC DNA]</scope>
    <source>
        <strain evidence="8">HL-2020</strain>
        <tissue evidence="8">Leaf</tissue>
    </source>
</reference>
<dbReference type="OrthoDB" id="288590at2759"/>
<accession>A0A835I9X0</accession>
<evidence type="ECO:0000256" key="3">
    <source>
        <dbReference type="ARBA" id="ARBA00054658"/>
    </source>
</evidence>
<evidence type="ECO:0000256" key="6">
    <source>
        <dbReference type="RuleBase" id="RU003682"/>
    </source>
</evidence>
<evidence type="ECO:0000256" key="1">
    <source>
        <dbReference type="ARBA" id="ARBA00022723"/>
    </source>
</evidence>
<gene>
    <name evidence="8" type="ORF">IFM89_004798</name>
</gene>
<dbReference type="InterPro" id="IPR044861">
    <property type="entry name" value="IPNS-like_FE2OG_OXY"/>
</dbReference>
<dbReference type="AlphaFoldDB" id="A0A835I9X0"/>
<dbReference type="SUPFAM" id="SSF51197">
    <property type="entry name" value="Clavaminate synthase-like"/>
    <property type="match status" value="1"/>
</dbReference>
<dbReference type="InterPro" id="IPR050231">
    <property type="entry name" value="Iron_ascorbate_oxido_reductase"/>
</dbReference>
<dbReference type="PROSITE" id="PS51471">
    <property type="entry name" value="FE2OG_OXY"/>
    <property type="match status" value="1"/>
</dbReference>
<dbReference type="EMBL" id="JADFTS010000003">
    <property type="protein sequence ID" value="KAF9612994.1"/>
    <property type="molecule type" value="Genomic_DNA"/>
</dbReference>
<evidence type="ECO:0000259" key="7">
    <source>
        <dbReference type="PROSITE" id="PS51471"/>
    </source>
</evidence>
<evidence type="ECO:0000313" key="8">
    <source>
        <dbReference type="EMBL" id="KAF9612994.1"/>
    </source>
</evidence>
<dbReference type="Gene3D" id="2.60.120.330">
    <property type="entry name" value="B-lactam Antibiotic, Isopenicillin N Synthase, Chain"/>
    <property type="match status" value="1"/>
</dbReference>
<evidence type="ECO:0000313" key="9">
    <source>
        <dbReference type="Proteomes" id="UP000631114"/>
    </source>
</evidence>
<dbReference type="InterPro" id="IPR026992">
    <property type="entry name" value="DIOX_N"/>
</dbReference>
<organism evidence="8 9">
    <name type="scientific">Coptis chinensis</name>
    <dbReference type="NCBI Taxonomy" id="261450"/>
    <lineage>
        <taxon>Eukaryota</taxon>
        <taxon>Viridiplantae</taxon>
        <taxon>Streptophyta</taxon>
        <taxon>Embryophyta</taxon>
        <taxon>Tracheophyta</taxon>
        <taxon>Spermatophyta</taxon>
        <taxon>Magnoliopsida</taxon>
        <taxon>Ranunculales</taxon>
        <taxon>Ranunculaceae</taxon>
        <taxon>Coptidoideae</taxon>
        <taxon>Coptis</taxon>
    </lineage>
</organism>
<keyword evidence="2 6" id="KW-0408">Iron</keyword>
<dbReference type="InterPro" id="IPR027443">
    <property type="entry name" value="IPNS-like_sf"/>
</dbReference>
<comment type="function">
    <text evidence="3">2-oxoglutarate-dependent dioxygenase essential for auxin catabolism and maintenance of auxin homeostasis in reproductive organs. Catalyzes the irreversible oxidation of indole-3-acetic acid (IAA) to the biologically inactive 2-oxoindole-3-acetic acid (OxIAA).</text>
</comment>
<name>A0A835I9X0_9MAGN</name>
<dbReference type="PANTHER" id="PTHR47990">
    <property type="entry name" value="2-OXOGLUTARATE (2OG) AND FE(II)-DEPENDENT OXYGENASE SUPERFAMILY PROTEIN-RELATED"/>
    <property type="match status" value="1"/>
</dbReference>
<keyword evidence="9" id="KW-1185">Reference proteome</keyword>
<dbReference type="InterPro" id="IPR005123">
    <property type="entry name" value="Oxoglu/Fe-dep_dioxygenase_dom"/>
</dbReference>
<dbReference type="FunFam" id="2.60.120.330:FF:000017">
    <property type="entry name" value="2-oxoglutarate-dependent dioxygenase DAO"/>
    <property type="match status" value="1"/>
</dbReference>
<proteinExistence type="inferred from homology"/>
<dbReference type="GO" id="GO:0046872">
    <property type="term" value="F:metal ion binding"/>
    <property type="evidence" value="ECO:0007669"/>
    <property type="project" value="UniProtKB-KW"/>
</dbReference>
<evidence type="ECO:0000256" key="2">
    <source>
        <dbReference type="ARBA" id="ARBA00023004"/>
    </source>
</evidence>
<dbReference type="GO" id="GO:0016491">
    <property type="term" value="F:oxidoreductase activity"/>
    <property type="evidence" value="ECO:0007669"/>
    <property type="project" value="UniProtKB-KW"/>
</dbReference>
<keyword evidence="1 6" id="KW-0479">Metal-binding</keyword>
<dbReference type="Proteomes" id="UP000631114">
    <property type="component" value="Unassembled WGS sequence"/>
</dbReference>
<comment type="similarity">
    <text evidence="6">Belongs to the iron/ascorbate-dependent oxidoreductase family.</text>
</comment>
<sequence>MDIMKVEREIPFLDLTKDPKDLEEGSDGWKCLSKKVREACEEYGCFQVKYNKLPTHLGEEMFKASKELFDLPDEIKVKNLNSKPYYGYIGKIDAVPLYESLGIEDATTVDGARTFAQQIWPDGNPVFCETVNSISNKLYDLELLVLKMVMQSFGAEKYYNSYVESNNTIVRVNGYKAPHSNDLQMALAPHTDNSSLTVLCQESQGLEVLSKEGEWLRVAPLPGAFVVFVGEALKAWSNARLHTAKHRVMTNGDRQRYSFGLFLAPKEGAVIEIPEELVDKEHPLLYRPFNYMDYLNYYASNLHMDNVLEVYAGV</sequence>